<dbReference type="InterPro" id="IPR002182">
    <property type="entry name" value="NB-ARC"/>
</dbReference>
<keyword evidence="5" id="KW-0611">Plant defense</keyword>
<proteinExistence type="inferred from homology"/>
<feature type="domain" description="NB-ARC" evidence="7">
    <location>
        <begin position="91"/>
        <end position="270"/>
    </location>
</feature>
<dbReference type="Proteomes" id="UP000594638">
    <property type="component" value="Unassembled WGS sequence"/>
</dbReference>
<dbReference type="AlphaFoldDB" id="A0A8S0TJ22"/>
<dbReference type="InterPro" id="IPR058922">
    <property type="entry name" value="WHD_DRP"/>
</dbReference>
<evidence type="ECO:0000256" key="3">
    <source>
        <dbReference type="ARBA" id="ARBA00022737"/>
    </source>
</evidence>
<evidence type="ECO:0000259" key="8">
    <source>
        <dbReference type="Pfam" id="PF23559"/>
    </source>
</evidence>
<organism evidence="9 10">
    <name type="scientific">Olea europaea subsp. europaea</name>
    <dbReference type="NCBI Taxonomy" id="158383"/>
    <lineage>
        <taxon>Eukaryota</taxon>
        <taxon>Viridiplantae</taxon>
        <taxon>Streptophyta</taxon>
        <taxon>Embryophyta</taxon>
        <taxon>Tracheophyta</taxon>
        <taxon>Spermatophyta</taxon>
        <taxon>Magnoliopsida</taxon>
        <taxon>eudicotyledons</taxon>
        <taxon>Gunneridae</taxon>
        <taxon>Pentapetalae</taxon>
        <taxon>asterids</taxon>
        <taxon>lamiids</taxon>
        <taxon>Lamiales</taxon>
        <taxon>Oleaceae</taxon>
        <taxon>Oleeae</taxon>
        <taxon>Olea</taxon>
    </lineage>
</organism>
<protein>
    <submittedName>
        <fullName evidence="9">Disease resistance RPM1-like</fullName>
    </submittedName>
</protein>
<dbReference type="PANTHER" id="PTHR23155">
    <property type="entry name" value="DISEASE RESISTANCE PROTEIN RP"/>
    <property type="match status" value="1"/>
</dbReference>
<dbReference type="Gene3D" id="1.10.10.10">
    <property type="entry name" value="Winged helix-like DNA-binding domain superfamily/Winged helix DNA-binding domain"/>
    <property type="match status" value="1"/>
</dbReference>
<dbReference type="Gene3D" id="3.40.50.300">
    <property type="entry name" value="P-loop containing nucleotide triphosphate hydrolases"/>
    <property type="match status" value="1"/>
</dbReference>
<dbReference type="EMBL" id="CACTIH010007248">
    <property type="protein sequence ID" value="CAA3005634.1"/>
    <property type="molecule type" value="Genomic_DNA"/>
</dbReference>
<keyword evidence="4" id="KW-0547">Nucleotide-binding</keyword>
<name>A0A8S0TJ22_OLEEU</name>
<evidence type="ECO:0000256" key="6">
    <source>
        <dbReference type="ARBA" id="ARBA00022840"/>
    </source>
</evidence>
<comment type="caution">
    <text evidence="9">The sequence shown here is derived from an EMBL/GenBank/DDBJ whole genome shotgun (WGS) entry which is preliminary data.</text>
</comment>
<dbReference type="InterPro" id="IPR036388">
    <property type="entry name" value="WH-like_DNA-bd_sf"/>
</dbReference>
<dbReference type="PANTHER" id="PTHR23155:SF1205">
    <property type="entry name" value="DISEASE RESISTANCE PROTEIN RPM1"/>
    <property type="match status" value="1"/>
</dbReference>
<dbReference type="Pfam" id="PF23559">
    <property type="entry name" value="WHD_DRP"/>
    <property type="match status" value="1"/>
</dbReference>
<dbReference type="SUPFAM" id="SSF52540">
    <property type="entry name" value="P-loop containing nucleoside triphosphate hydrolases"/>
    <property type="match status" value="1"/>
</dbReference>
<dbReference type="GO" id="GO:0098542">
    <property type="term" value="P:defense response to other organism"/>
    <property type="evidence" value="ECO:0007669"/>
    <property type="project" value="TreeGrafter"/>
</dbReference>
<evidence type="ECO:0000313" key="10">
    <source>
        <dbReference type="Proteomes" id="UP000594638"/>
    </source>
</evidence>
<comment type="similarity">
    <text evidence="1">Belongs to the disease resistance NB-LRR family.</text>
</comment>
<evidence type="ECO:0000256" key="5">
    <source>
        <dbReference type="ARBA" id="ARBA00022821"/>
    </source>
</evidence>
<dbReference type="FunFam" id="1.10.10.10:FF:000322">
    <property type="entry name" value="Probable disease resistance protein At1g63360"/>
    <property type="match status" value="1"/>
</dbReference>
<dbReference type="Gramene" id="OE9A046457T1">
    <property type="protein sequence ID" value="OE9A046457C1"/>
    <property type="gene ID" value="OE9A046457"/>
</dbReference>
<keyword evidence="3" id="KW-0677">Repeat</keyword>
<dbReference type="InterPro" id="IPR044974">
    <property type="entry name" value="Disease_R_plants"/>
</dbReference>
<dbReference type="OrthoDB" id="1283970at2759"/>
<keyword evidence="2" id="KW-0433">Leucine-rich repeat</keyword>
<dbReference type="GO" id="GO:0005524">
    <property type="term" value="F:ATP binding"/>
    <property type="evidence" value="ECO:0007669"/>
    <property type="project" value="UniProtKB-KW"/>
</dbReference>
<evidence type="ECO:0000259" key="7">
    <source>
        <dbReference type="Pfam" id="PF00931"/>
    </source>
</evidence>
<keyword evidence="10" id="KW-1185">Reference proteome</keyword>
<dbReference type="FunFam" id="3.40.50.300:FF:001091">
    <property type="entry name" value="Probable disease resistance protein At1g61300"/>
    <property type="match status" value="1"/>
</dbReference>
<reference evidence="9 10" key="1">
    <citation type="submission" date="2019-12" db="EMBL/GenBank/DDBJ databases">
        <authorList>
            <person name="Alioto T."/>
            <person name="Alioto T."/>
            <person name="Gomez Garrido J."/>
        </authorList>
    </citation>
    <scope>NUCLEOTIDE SEQUENCE [LARGE SCALE GENOMIC DNA]</scope>
</reference>
<accession>A0A8S0TJ22</accession>
<dbReference type="Gene3D" id="1.10.8.430">
    <property type="entry name" value="Helical domain of apoptotic protease-activating factors"/>
    <property type="match status" value="1"/>
</dbReference>
<dbReference type="GO" id="GO:0043531">
    <property type="term" value="F:ADP binding"/>
    <property type="evidence" value="ECO:0007669"/>
    <property type="project" value="InterPro"/>
</dbReference>
<dbReference type="GO" id="GO:0051607">
    <property type="term" value="P:defense response to virus"/>
    <property type="evidence" value="ECO:0007669"/>
    <property type="project" value="UniProtKB-ARBA"/>
</dbReference>
<dbReference type="PRINTS" id="PR00364">
    <property type="entry name" value="DISEASERSIST"/>
</dbReference>
<dbReference type="InterPro" id="IPR027417">
    <property type="entry name" value="P-loop_NTPase"/>
</dbReference>
<feature type="domain" description="Disease resistance protein winged helix" evidence="8">
    <location>
        <begin position="354"/>
        <end position="413"/>
    </location>
</feature>
<evidence type="ECO:0000256" key="4">
    <source>
        <dbReference type="ARBA" id="ARBA00022741"/>
    </source>
</evidence>
<evidence type="ECO:0000256" key="1">
    <source>
        <dbReference type="ARBA" id="ARBA00008894"/>
    </source>
</evidence>
<dbReference type="InterPro" id="IPR042197">
    <property type="entry name" value="Apaf_helical"/>
</dbReference>
<keyword evidence="6" id="KW-0067">ATP-binding</keyword>
<dbReference type="Pfam" id="PF00931">
    <property type="entry name" value="NB-ARC"/>
    <property type="match status" value="1"/>
</dbReference>
<gene>
    <name evidence="9" type="ORF">OLEA9_A046457</name>
</gene>
<sequence length="424" mass="47912">MKKNHQDSGWFNTVLHNFLNCIVNLRFHSGLVSEIRRINTRVTTIAQGRQKYFDPAGGLNLNVGSSSDDLAYDTRSDALFYEEAVLVGIEGPKSKLMRLLMEGGSGLRVISVVGTGGVGKSALAKKVYDDASVKNHFKTHACIDFPQIFSKSITDEILKELIRQVFHETKEALLAEVDSKNKTQLKEVINQFLQEKRYVIVFDDVRRTQQWDAIKSAFSDNSNGSRLIVTTRDNAVASYFSIMEENVYRLHHLTPEQSKTLFCQKAFRGSQSPPPHLEETTNNIIKRCDGLSLAIKSVGEFLASKGNRLAKWQMLNRSLGNELESNNGSMNTILLISFNDLPYCLKLCLLYMAIYPEYHLIKCKSLIRLWMVEGFVNENEGQTVEEVAQGYLMELANKKLIQVVKRKENGNIRTWLKFISGGVG</sequence>
<evidence type="ECO:0000313" key="9">
    <source>
        <dbReference type="EMBL" id="CAA3005634.1"/>
    </source>
</evidence>
<evidence type="ECO:0000256" key="2">
    <source>
        <dbReference type="ARBA" id="ARBA00022614"/>
    </source>
</evidence>